<organism evidence="1 2">
    <name type="scientific">Aeropyrum pernix bacilliform virus 1 (isolate -/Japan/Tanaka/2005)</name>
    <name type="common">APBV1</name>
    <dbReference type="NCBI Taxonomy" id="1289471"/>
    <lineage>
        <taxon>Viruses</taxon>
        <taxon>Viruses incertae sedis</taxon>
        <taxon>Clavaviridae</taxon>
        <taxon>Clavavirus</taxon>
        <taxon>Clavavirus yamagawaense</taxon>
    </lineage>
</organism>
<reference evidence="1 2" key="1">
    <citation type="journal article" date="2010" name="Virology">
        <title>Diversity of viruses of the hyperthermophilic archaeal genus Aeropyrum, and isolation of the Aeropyrum pernix bacilliform virus 1, APBV1, the first representative of the family Clavaviridae.</title>
        <authorList>
            <person name="Mochizuki T."/>
            <person name="Yoshida T."/>
            <person name="Tanaka R."/>
            <person name="Forterre P."/>
            <person name="Sako Y."/>
            <person name="Prangishvili D."/>
        </authorList>
    </citation>
    <scope>NUCLEOTIDE SEQUENCE [LARGE SCALE GENOMIC DNA]</scope>
    <source>
        <strain evidence="2">Isolate -/Japan/Tanaka/2005</strain>
    </source>
</reference>
<dbReference type="Proteomes" id="UP000011271">
    <property type="component" value="Segment"/>
</dbReference>
<evidence type="ECO:0000313" key="1">
    <source>
        <dbReference type="EMBL" id="BAJ06120.1"/>
    </source>
</evidence>
<dbReference type="EMBL" id="AB537968">
    <property type="protein sequence ID" value="BAJ06120.1"/>
    <property type="molecule type" value="Genomic_DNA"/>
</dbReference>
<protein>
    <submittedName>
        <fullName evidence="1">Uncharacterized protein</fullName>
    </submittedName>
</protein>
<name>D4QF76_APBV1</name>
<keyword evidence="2" id="KW-1185">Reference proteome</keyword>
<sequence>MRLWYSLRYTPLPLLLLPVLVVAGVVLAGPGPADANTSPTLSVFPTNIETYDVFTVQYYIPSGYTGNLYVYDPYDNVVYQHLNVDPDISHKVDIQADKVGIWRVEFHVTNTADNTQSVMPAFVDVAGRPSPDTFTLIKDISGNIISGVKDQLGVVSLFAVLIPVWIVANLDRPSYLIDLTIKVISLIVRVIDAILPF</sequence>
<organismHost>
    <name type="scientific">Aeropyrum pernix</name>
    <dbReference type="NCBI Taxonomy" id="56636"/>
</organismHost>
<accession>D4QF76</accession>
<proteinExistence type="predicted"/>
<evidence type="ECO:0000313" key="2">
    <source>
        <dbReference type="Proteomes" id="UP000011271"/>
    </source>
</evidence>